<dbReference type="PANTHER" id="PTHR31679">
    <property type="entry name" value="PEROXISOMAL MEMBRANE PROTEIN PEX30-RELATED"/>
    <property type="match status" value="1"/>
</dbReference>
<feature type="compositionally biased region" description="Basic and acidic residues" evidence="6">
    <location>
        <begin position="463"/>
        <end position="479"/>
    </location>
</feature>
<feature type="transmembrane region" description="Helical" evidence="7">
    <location>
        <begin position="114"/>
        <end position="130"/>
    </location>
</feature>
<dbReference type="InterPro" id="IPR010482">
    <property type="entry name" value="TECPR1-like_DysF"/>
</dbReference>
<reference evidence="10 11" key="1">
    <citation type="journal article" date="2004" name="Science">
        <title>The Ashbya gossypii genome as a tool for mapping the ancient Saccharomyces cerevisiae genome.</title>
        <authorList>
            <person name="Dietrich F.S."/>
            <person name="Voegeli S."/>
            <person name="Brachat S."/>
            <person name="Lerch A."/>
            <person name="Gates K."/>
            <person name="Steiner S."/>
            <person name="Mohr C."/>
            <person name="Pohlmann R."/>
            <person name="Luedi P."/>
            <person name="Choi S."/>
            <person name="Wing R.A."/>
            <person name="Flavier A."/>
            <person name="Gaffney T.D."/>
            <person name="Philippsen P."/>
        </authorList>
    </citation>
    <scope>NUCLEOTIDE SEQUENCE [LARGE SCALE GENOMIC DNA]</scope>
    <source>
        <strain evidence="11">ATCC 10895 / CBS 109.51 / FGSC 9923 / NRRL Y-1056</strain>
    </source>
</reference>
<evidence type="ECO:0000256" key="5">
    <source>
        <dbReference type="ARBA" id="ARBA00023140"/>
    </source>
</evidence>
<keyword evidence="5" id="KW-0576">Peroxisome</keyword>
<reference evidence="11" key="2">
    <citation type="journal article" date="2013" name="G3 (Bethesda)">
        <title>Genomes of Ashbya fungi isolated from insects reveal four mating-type loci, numerous translocations, lack of transposons, and distinct gene duplications.</title>
        <authorList>
            <person name="Dietrich F.S."/>
            <person name="Voegeli S."/>
            <person name="Kuo S."/>
            <person name="Philippsen P."/>
        </authorList>
    </citation>
    <scope>GENOME REANNOTATION</scope>
    <source>
        <strain evidence="11">ATCC 10895 / CBS 109.51 / FGSC 9923 / NRRL Y-1056</strain>
    </source>
</reference>
<feature type="region of interest" description="Disordered" evidence="6">
    <location>
        <begin position="416"/>
        <end position="506"/>
    </location>
</feature>
<keyword evidence="2 7" id="KW-0812">Transmembrane</keyword>
<evidence type="ECO:0000256" key="4">
    <source>
        <dbReference type="ARBA" id="ARBA00023136"/>
    </source>
</evidence>
<comment type="subcellular location">
    <subcellularLocation>
        <location evidence="1">Peroxisome membrane</location>
        <topology evidence="1">Multi-pass membrane protein</topology>
    </subcellularLocation>
</comment>
<feature type="domain" description="Peroxin/Ferlin" evidence="8">
    <location>
        <begin position="273"/>
        <end position="339"/>
    </location>
</feature>
<dbReference type="FunCoup" id="Q752S3">
    <property type="interactions" value="71"/>
</dbReference>
<evidence type="ECO:0000256" key="7">
    <source>
        <dbReference type="SAM" id="Phobius"/>
    </source>
</evidence>
<organism evidence="10 11">
    <name type="scientific">Eremothecium gossypii (strain ATCC 10895 / CBS 109.51 / FGSC 9923 / NRRL Y-1056)</name>
    <name type="common">Yeast</name>
    <name type="synonym">Ashbya gossypii</name>
    <dbReference type="NCBI Taxonomy" id="284811"/>
    <lineage>
        <taxon>Eukaryota</taxon>
        <taxon>Fungi</taxon>
        <taxon>Dikarya</taxon>
        <taxon>Ascomycota</taxon>
        <taxon>Saccharomycotina</taxon>
        <taxon>Saccharomycetes</taxon>
        <taxon>Saccharomycetales</taxon>
        <taxon>Saccharomycetaceae</taxon>
        <taxon>Eremothecium</taxon>
    </lineage>
</organism>
<evidence type="ECO:0000256" key="1">
    <source>
        <dbReference type="ARBA" id="ARBA00004585"/>
    </source>
</evidence>
<feature type="region of interest" description="Disordered" evidence="6">
    <location>
        <begin position="1"/>
        <end position="44"/>
    </location>
</feature>
<feature type="compositionally biased region" description="Polar residues" evidence="6">
    <location>
        <begin position="416"/>
        <end position="436"/>
    </location>
</feature>
<dbReference type="OMA" id="PPFYILT"/>
<accession>Q752S3</accession>
<sequence>MNSSGKETRAQFVDESHGLPHGGKSNQNLRSALKQRRPSGEGNSDYGSLVVSSPLLNSTPPTVTKSLVKLYPYLVIADRALSTLTWTNDDVWESVLMVICYGAGVVYFERLIKFFGHLVIVGVLWGYSLLDKHVEETIRDRPTLDDVVQMMSRVVAKSDLLLSPVSVLSGNDIKRLLLTMVFLSPIYVILTLFVIPPRKFVLVAGVYVLTYHSSWSSVTRKLLWRFKLVRLLAFYVTGLDLSGVNKYQGGIFAAVHKKVKKLSGTNGADDGKPIRFTYVLYENQRRWLAIGWTSNMLSYERSSWTDEFLNEAPPPEKFKLPEENGGMVWRWVDKTWRLDLTNDGAIHLPSSRSKTTASPNSDDGFIYYDNTWKKPSTEDSFSKYTRRRRWIRTAELIKIDALGAAEGAHDELCSVTTDMGSSPSRNVKFETSTPSSPRARKVSFSKVENVRVIHASTSASDKNNTRGELSERTKKEPSPEKAGGATESVAKPQAPENDGKTDKKNV</sequence>
<evidence type="ECO:0000256" key="2">
    <source>
        <dbReference type="ARBA" id="ARBA00022692"/>
    </source>
</evidence>
<evidence type="ECO:0000259" key="9">
    <source>
        <dbReference type="SMART" id="SM00694"/>
    </source>
</evidence>
<evidence type="ECO:0000256" key="3">
    <source>
        <dbReference type="ARBA" id="ARBA00022989"/>
    </source>
</evidence>
<dbReference type="OrthoDB" id="5586090at2759"/>
<evidence type="ECO:0000256" key="6">
    <source>
        <dbReference type="SAM" id="MobiDB-lite"/>
    </source>
</evidence>
<dbReference type="AlphaFoldDB" id="Q752S3"/>
<dbReference type="HOGENOM" id="CLU_016397_0_0_1"/>
<dbReference type="Pfam" id="PF06398">
    <property type="entry name" value="Pex24p"/>
    <property type="match status" value="1"/>
</dbReference>
<dbReference type="KEGG" id="ago:AGOS_AFR500W"/>
<dbReference type="eggNOG" id="ENOG502QT80">
    <property type="taxonomic scope" value="Eukaryota"/>
</dbReference>
<dbReference type="STRING" id="284811.Q752S3"/>
<gene>
    <name evidence="10" type="ORF">AGOS_AFR500W</name>
</gene>
<evidence type="ECO:0000313" key="11">
    <source>
        <dbReference type="Proteomes" id="UP000000591"/>
    </source>
</evidence>
<feature type="domain" description="Peroxin/Ferlin" evidence="9">
    <location>
        <begin position="364"/>
        <end position="397"/>
    </location>
</feature>
<dbReference type="InterPro" id="IPR006614">
    <property type="entry name" value="Peroxin/Ferlin"/>
</dbReference>
<dbReference type="Proteomes" id="UP000000591">
    <property type="component" value="Chromosome VI"/>
</dbReference>
<proteinExistence type="predicted"/>
<keyword evidence="4 7" id="KW-0472">Membrane</keyword>
<dbReference type="SMART" id="SM00694">
    <property type="entry name" value="DysFC"/>
    <property type="match status" value="1"/>
</dbReference>
<dbReference type="GeneID" id="4622326"/>
<feature type="compositionally biased region" description="Basic and acidic residues" evidence="6">
    <location>
        <begin position="1"/>
        <end position="18"/>
    </location>
</feature>
<dbReference type="RefSeq" id="NP_986047.1">
    <property type="nucleotide sequence ID" value="NM_212183.1"/>
</dbReference>
<protein>
    <submittedName>
        <fullName evidence="10">AFR500Wp</fullName>
    </submittedName>
</protein>
<dbReference type="GO" id="GO:0007031">
    <property type="term" value="P:peroxisome organization"/>
    <property type="evidence" value="ECO:0000318"/>
    <property type="project" value="GO_Central"/>
</dbReference>
<name>Q752S3_EREGS</name>
<dbReference type="InterPro" id="IPR052646">
    <property type="entry name" value="Peroxisomal_PEX28-32"/>
</dbReference>
<feature type="compositionally biased region" description="Basic and acidic residues" evidence="6">
    <location>
        <begin position="497"/>
        <end position="506"/>
    </location>
</feature>
<evidence type="ECO:0000259" key="8">
    <source>
        <dbReference type="SMART" id="SM00693"/>
    </source>
</evidence>
<evidence type="ECO:0000313" key="10">
    <source>
        <dbReference type="EMBL" id="AAS53871.1"/>
    </source>
</evidence>
<feature type="transmembrane region" description="Helical" evidence="7">
    <location>
        <begin position="201"/>
        <end position="218"/>
    </location>
</feature>
<keyword evidence="3 7" id="KW-1133">Transmembrane helix</keyword>
<keyword evidence="11" id="KW-1185">Reference proteome</keyword>
<feature type="transmembrane region" description="Helical" evidence="7">
    <location>
        <begin position="176"/>
        <end position="195"/>
    </location>
</feature>
<dbReference type="SMART" id="SM00693">
    <property type="entry name" value="DysFN"/>
    <property type="match status" value="1"/>
</dbReference>
<dbReference type="EMBL" id="AE016819">
    <property type="protein sequence ID" value="AAS53871.1"/>
    <property type="molecule type" value="Genomic_DNA"/>
</dbReference>
<dbReference type="InParanoid" id="Q752S3"/>
<dbReference type="PANTHER" id="PTHR31679:SF2">
    <property type="entry name" value="PEROXISOMAL MEMBRANE PROTEIN PEX30-RELATED"/>
    <property type="match status" value="1"/>
</dbReference>
<dbReference type="GO" id="GO:0005778">
    <property type="term" value="C:peroxisomal membrane"/>
    <property type="evidence" value="ECO:0000318"/>
    <property type="project" value="GO_Central"/>
</dbReference>